<dbReference type="AlphaFoldDB" id="A0A2M4DQ24"/>
<organism evidence="1">
    <name type="scientific">Anopheles darlingi</name>
    <name type="common">Mosquito</name>
    <dbReference type="NCBI Taxonomy" id="43151"/>
    <lineage>
        <taxon>Eukaryota</taxon>
        <taxon>Metazoa</taxon>
        <taxon>Ecdysozoa</taxon>
        <taxon>Arthropoda</taxon>
        <taxon>Hexapoda</taxon>
        <taxon>Insecta</taxon>
        <taxon>Pterygota</taxon>
        <taxon>Neoptera</taxon>
        <taxon>Endopterygota</taxon>
        <taxon>Diptera</taxon>
        <taxon>Nematocera</taxon>
        <taxon>Culicoidea</taxon>
        <taxon>Culicidae</taxon>
        <taxon>Anophelinae</taxon>
        <taxon>Anopheles</taxon>
    </lineage>
</organism>
<proteinExistence type="predicted"/>
<accession>A0A2M4DQ24</accession>
<sequence length="74" mass="7841">MHVTRRVGELCGTAWTVVVCVRGSAAVVTVASSKAIVATTTIVATCSGLSSRNRLATRTRCTSSRPARRLLIRP</sequence>
<protein>
    <submittedName>
        <fullName evidence="1">Putative secreted protein</fullName>
    </submittedName>
</protein>
<dbReference type="EMBL" id="GGFL01015447">
    <property type="protein sequence ID" value="MBW79625.1"/>
    <property type="molecule type" value="Transcribed_RNA"/>
</dbReference>
<reference evidence="1" key="1">
    <citation type="submission" date="2018-01" db="EMBL/GenBank/DDBJ databases">
        <title>An insight into the sialome of Amazonian anophelines.</title>
        <authorList>
            <person name="Ribeiro J.M."/>
            <person name="Scarpassa V."/>
            <person name="Calvo E."/>
        </authorList>
    </citation>
    <scope>NUCLEOTIDE SEQUENCE</scope>
</reference>
<evidence type="ECO:0000313" key="1">
    <source>
        <dbReference type="EMBL" id="MBW79625.1"/>
    </source>
</evidence>
<name>A0A2M4DQ24_ANODA</name>